<keyword evidence="3" id="KW-1185">Reference proteome</keyword>
<protein>
    <submittedName>
        <fullName evidence="2">Zinc finger E-box-binding homeobox 1</fullName>
    </submittedName>
</protein>
<organism evidence="2 3">
    <name type="scientific">Saguinus oedipus</name>
    <name type="common">Cotton-top tamarin</name>
    <name type="synonym">Oedipomidas oedipus</name>
    <dbReference type="NCBI Taxonomy" id="9490"/>
    <lineage>
        <taxon>Eukaryota</taxon>
        <taxon>Metazoa</taxon>
        <taxon>Chordata</taxon>
        <taxon>Craniata</taxon>
        <taxon>Vertebrata</taxon>
        <taxon>Euteleostomi</taxon>
        <taxon>Mammalia</taxon>
        <taxon>Eutheria</taxon>
        <taxon>Euarchontoglires</taxon>
        <taxon>Primates</taxon>
        <taxon>Haplorrhini</taxon>
        <taxon>Platyrrhini</taxon>
        <taxon>Cebidae</taxon>
        <taxon>Callitrichinae</taxon>
        <taxon>Saguinus</taxon>
    </lineage>
</organism>
<reference evidence="2 3" key="1">
    <citation type="submission" date="2023-05" db="EMBL/GenBank/DDBJ databases">
        <title>B98-5 Cell Line De Novo Hybrid Assembly: An Optical Mapping Approach.</title>
        <authorList>
            <person name="Kananen K."/>
            <person name="Auerbach J.A."/>
            <person name="Kautto E."/>
            <person name="Blachly J.S."/>
        </authorList>
    </citation>
    <scope>NUCLEOTIDE SEQUENCE [LARGE SCALE GENOMIC DNA]</scope>
    <source>
        <strain evidence="2">B95-8</strain>
        <tissue evidence="2">Cell line</tissue>
    </source>
</reference>
<dbReference type="Proteomes" id="UP001266305">
    <property type="component" value="Unassembled WGS sequence"/>
</dbReference>
<sequence>MEFQYPKKVTNYNTVVETNSDSDDEDKLHIVEEESVTDAADCEGVPEDDLPTDQTVLPGRSSEREGNAKNCWEDDTTSVEMGCNCDYDSA</sequence>
<name>A0ABQ9V724_SAGOE</name>
<keyword evidence="2" id="KW-0238">DNA-binding</keyword>
<keyword evidence="2" id="KW-0371">Homeobox</keyword>
<proteinExistence type="predicted"/>
<feature type="compositionally biased region" description="Acidic residues" evidence="1">
    <location>
        <begin position="36"/>
        <end position="51"/>
    </location>
</feature>
<gene>
    <name evidence="2" type="primary">ZEB1_2</name>
    <name evidence="2" type="ORF">P7K49_014682</name>
</gene>
<dbReference type="GO" id="GO:0003677">
    <property type="term" value="F:DNA binding"/>
    <property type="evidence" value="ECO:0007669"/>
    <property type="project" value="UniProtKB-KW"/>
</dbReference>
<evidence type="ECO:0000256" key="1">
    <source>
        <dbReference type="SAM" id="MobiDB-lite"/>
    </source>
</evidence>
<accession>A0ABQ9V724</accession>
<comment type="caution">
    <text evidence="2">The sequence shown here is derived from an EMBL/GenBank/DDBJ whole genome shotgun (WGS) entry which is preliminary data.</text>
</comment>
<feature type="region of interest" description="Disordered" evidence="1">
    <location>
        <begin position="36"/>
        <end position="71"/>
    </location>
</feature>
<evidence type="ECO:0000313" key="3">
    <source>
        <dbReference type="Proteomes" id="UP001266305"/>
    </source>
</evidence>
<dbReference type="EMBL" id="JASSZA010000007">
    <property type="protein sequence ID" value="KAK2105168.1"/>
    <property type="molecule type" value="Genomic_DNA"/>
</dbReference>
<evidence type="ECO:0000313" key="2">
    <source>
        <dbReference type="EMBL" id="KAK2105168.1"/>
    </source>
</evidence>